<accession>A0AAX4HRI3</accession>
<keyword evidence="1" id="KW-0175">Coiled coil</keyword>
<dbReference type="KEGG" id="psti:SOO65_03065"/>
<proteinExistence type="predicted"/>
<organism evidence="3 4">
    <name type="scientific">Peredibacter starrii</name>
    <dbReference type="NCBI Taxonomy" id="28202"/>
    <lineage>
        <taxon>Bacteria</taxon>
        <taxon>Pseudomonadati</taxon>
        <taxon>Bdellovibrionota</taxon>
        <taxon>Bacteriovoracia</taxon>
        <taxon>Bacteriovoracales</taxon>
        <taxon>Bacteriovoracaceae</taxon>
        <taxon>Peredibacter</taxon>
    </lineage>
</organism>
<keyword evidence="4" id="KW-1185">Reference proteome</keyword>
<dbReference type="Pfam" id="PF00498">
    <property type="entry name" value="FHA"/>
    <property type="match status" value="1"/>
</dbReference>
<dbReference type="EMBL" id="CP139487">
    <property type="protein sequence ID" value="WPU65718.1"/>
    <property type="molecule type" value="Genomic_DNA"/>
</dbReference>
<name>A0AAX4HRI3_9BACT</name>
<sequence length="1122" mass="131083">MSSLIIKITQNGSSKEYLFNKLGPIIIGSDKRCDLVLDDAHIEPKILEIKVSGGNIFVKEVGARAQIYLDSVILPFREETRYHDGSCLTLKNANYQIHISRKEEEALEPPPFFEGEFKERLDRMNLKIREREFELKILDASQEKKKNQLLDIEDKYHKHANEKSKLEVEVGALKTQKEILTQEIRKNTDKNRDEEEKIIQLREFVKRLENEERGLKDTIVAQNLVLTNLKDEREKKSKEVDNQRVLLANLQLDSTQLEEQIKELSIQQENQEREIQDEGLKVQKILTNSDAALRESARIQGHMAQIMKEKAVLDHEVKDVQDEVNKLEAQRKEAVSKLNDLKVQIHNEEAHARKIQEEIKKETEEESNLKIINGELRAELVKAEEKLSLKKNQLNQLDFQNQDASRKLSTINFELERASLRLKELTSEERAHELKMLAIREDMQNLSRKAGDDRKNLYKEIEDEKTKLGVEVNALRGLIEEGEREKAKTDAEHGLLKIQIEELHSKQRNLHKEKAVLEAQVAELHVNKKQTETQIQELKSETMKMEHEKGRAHRELTQLQIKLMDCETQIKEKQEAARIEMENYKRDERSKILAEKEVYLAEVEAFKQKSMIEVEAEYRRKQNDIHQMKNLAQEQVEQIISEARKIEAEITREANKRLKEATLDAQERESSSHNRIKQAQDYFKEKEAEAEEIVTKARLESRELVKRTEMELLDDLGKRKQKVKNFLKMKQETGLIHIKNMTDQHVAKLRRDEDKSHQKLEEIKRKELKKIARIREEELSRQGELKDSAMKELKTEKEKIQRQIADLKKQQETELADKKKTMLEHINSTKFNQQKMWEEELRKEKELFQRTKKDRILNATQAVMNVLVAETGSQGEKEQQIRDKIRSTLEMAIDGQNANAMKEVEQVLDFNPMKRKKVIPVIKKYTLRVGIPAAVAIVLLADIGSVRTKLVEATKEGMKQRNSASEMYVTQQKTEWKAKHTYNPETTPGYKATFVDNIIYTTDFEKVMDNEEFQNDWILKVHDFMVKDLELSEDVAISYISSEGTLIKELGVARKDLHPQHLDVGMKKLTDLETTHLGWLKEKITDPAKVEKFAAFRKEYFDKFYNEKFKSDRGIATEAPKP</sequence>
<dbReference type="AlphaFoldDB" id="A0AAX4HRI3"/>
<evidence type="ECO:0000256" key="1">
    <source>
        <dbReference type="SAM" id="Coils"/>
    </source>
</evidence>
<feature type="coiled-coil region" evidence="1">
    <location>
        <begin position="611"/>
        <end position="656"/>
    </location>
</feature>
<feature type="coiled-coil region" evidence="1">
    <location>
        <begin position="149"/>
        <end position="435"/>
    </location>
</feature>
<evidence type="ECO:0000313" key="3">
    <source>
        <dbReference type="EMBL" id="WPU65718.1"/>
    </source>
</evidence>
<evidence type="ECO:0000313" key="4">
    <source>
        <dbReference type="Proteomes" id="UP001324634"/>
    </source>
</evidence>
<reference evidence="3 4" key="1">
    <citation type="submission" date="2023-11" db="EMBL/GenBank/DDBJ databases">
        <title>Peredibacter starrii A3.12.</title>
        <authorList>
            <person name="Mitchell R.J."/>
        </authorList>
    </citation>
    <scope>NUCLEOTIDE SEQUENCE [LARGE SCALE GENOMIC DNA]</scope>
    <source>
        <strain evidence="3 4">A3.12</strain>
    </source>
</reference>
<dbReference type="CDD" id="cd00060">
    <property type="entry name" value="FHA"/>
    <property type="match status" value="1"/>
</dbReference>
<dbReference type="RefSeq" id="WP_321396741.1">
    <property type="nucleotide sequence ID" value="NZ_CP139487.1"/>
</dbReference>
<gene>
    <name evidence="3" type="ORF">SOO65_03065</name>
</gene>
<protein>
    <recommendedName>
        <fullName evidence="2">FHA domain-containing protein</fullName>
    </recommendedName>
</protein>
<evidence type="ECO:0000259" key="2">
    <source>
        <dbReference type="Pfam" id="PF00498"/>
    </source>
</evidence>
<feature type="domain" description="FHA" evidence="2">
    <location>
        <begin position="25"/>
        <end position="89"/>
    </location>
</feature>
<dbReference type="InterPro" id="IPR000253">
    <property type="entry name" value="FHA_dom"/>
</dbReference>
<feature type="coiled-coil region" evidence="1">
    <location>
        <begin position="500"/>
        <end position="587"/>
    </location>
</feature>
<feature type="coiled-coil region" evidence="1">
    <location>
        <begin position="746"/>
        <end position="817"/>
    </location>
</feature>
<dbReference type="SUPFAM" id="SSF49879">
    <property type="entry name" value="SMAD/FHA domain"/>
    <property type="match status" value="1"/>
</dbReference>
<dbReference type="Gene3D" id="2.60.200.20">
    <property type="match status" value="1"/>
</dbReference>
<dbReference type="InterPro" id="IPR008984">
    <property type="entry name" value="SMAD_FHA_dom_sf"/>
</dbReference>
<dbReference type="Proteomes" id="UP001324634">
    <property type="component" value="Chromosome"/>
</dbReference>